<gene>
    <name evidence="2" type="ORF">ELS19_18590</name>
</gene>
<dbReference type="InterPro" id="IPR006311">
    <property type="entry name" value="TAT_signal"/>
</dbReference>
<keyword evidence="1" id="KW-0812">Transmembrane</keyword>
<evidence type="ECO:0000313" key="2">
    <source>
        <dbReference type="EMBL" id="RYJ08519.1"/>
    </source>
</evidence>
<name>A0A482T996_9EURY</name>
<accession>A0A482T996</accession>
<reference evidence="2 3" key="1">
    <citation type="submission" date="2018-12" db="EMBL/GenBank/DDBJ databases">
        <title>Genome analysis provides insights into bioremediation potentialities of Halogeometricum borinquense strain N11.</title>
        <authorList>
            <person name="Najjari A."/>
            <person name="Youssef N."/>
            <person name="Fhoula I."/>
            <person name="Ben Dhia O."/>
            <person name="Mahjoubi M."/>
            <person name="Ouzari H.I."/>
            <person name="Cherif A."/>
        </authorList>
    </citation>
    <scope>NUCLEOTIDE SEQUENCE [LARGE SCALE GENOMIC DNA]</scope>
    <source>
        <strain evidence="2 3">N11</strain>
    </source>
</reference>
<dbReference type="EMBL" id="RZHH01000003">
    <property type="protein sequence ID" value="RYJ08519.1"/>
    <property type="molecule type" value="Genomic_DNA"/>
</dbReference>
<dbReference type="PROSITE" id="PS51318">
    <property type="entry name" value="TAT"/>
    <property type="match status" value="1"/>
</dbReference>
<protein>
    <submittedName>
        <fullName evidence="2">Uncharacterized protein</fullName>
    </submittedName>
</protein>
<comment type="caution">
    <text evidence="2">The sequence shown here is derived from an EMBL/GenBank/DDBJ whole genome shotgun (WGS) entry which is preliminary data.</text>
</comment>
<organism evidence="2 3">
    <name type="scientific">Halogeometricum borinquense</name>
    <dbReference type="NCBI Taxonomy" id="60847"/>
    <lineage>
        <taxon>Archaea</taxon>
        <taxon>Methanobacteriati</taxon>
        <taxon>Methanobacteriota</taxon>
        <taxon>Stenosarchaea group</taxon>
        <taxon>Halobacteria</taxon>
        <taxon>Halobacteriales</taxon>
        <taxon>Haloferacaceae</taxon>
        <taxon>Halogeometricum</taxon>
    </lineage>
</organism>
<dbReference type="RefSeq" id="WP_129786441.1">
    <property type="nucleotide sequence ID" value="NZ_RZHH01000003.1"/>
</dbReference>
<dbReference type="Proteomes" id="UP000294028">
    <property type="component" value="Unassembled WGS sequence"/>
</dbReference>
<proteinExistence type="predicted"/>
<dbReference type="AlphaFoldDB" id="A0A482T996"/>
<evidence type="ECO:0000256" key="1">
    <source>
        <dbReference type="SAM" id="Phobius"/>
    </source>
</evidence>
<sequence>MSDDNSKSTSLNRRAILKGSAASAVGLAGLTQPAWAKPTDSEIEQLEKDPNVKAVLEMLGRSELPSGIKKVSSTLGEGDNAPKLEFWEADLEYGTFDVGRLGERVNIVFTFSEDFRSDAPEKFQSIPAGTDPLVGAIEGQAMVKRSTTDEEDAAIRAALPVSESSVSTYTATSFEGFYADVLVRNESDENLTNQRYQIQTATQNHPVFQESSGAIEDAVPDMNIQKQGIVDDTIELIEEGVNTDAVEGIKGSLGHKPWKKIPDASKKVDDLTKSGIKSVVAATIAGDAAEHAKEYGDECVDCALGIHSLAVDCRKCRIFLTTSVSAVGAISAILFVACIYNFCNLPKTVDTCGTCINGITNDAAELA</sequence>
<keyword evidence="1" id="KW-0472">Membrane</keyword>
<feature type="transmembrane region" description="Helical" evidence="1">
    <location>
        <begin position="318"/>
        <end position="340"/>
    </location>
</feature>
<keyword evidence="1" id="KW-1133">Transmembrane helix</keyword>
<evidence type="ECO:0000313" key="3">
    <source>
        <dbReference type="Proteomes" id="UP000294028"/>
    </source>
</evidence>